<dbReference type="Proteomes" id="UP000594914">
    <property type="component" value="Genome"/>
</dbReference>
<organismHost>
    <name type="scientific">Synchiropus splendidus</name>
    <name type="common">Mandarinfish</name>
    <name type="synonym">Callionymus splendidus</name>
    <dbReference type="NCBI Taxonomy" id="270530"/>
</organismHost>
<evidence type="ECO:0000313" key="2">
    <source>
        <dbReference type="EMBL" id="QPO16253.1"/>
    </source>
</evidence>
<proteinExistence type="predicted"/>
<organism evidence="1 6">
    <name type="scientific">Infectious spleen and kidney necrosis virus</name>
    <name type="common">ISKNV</name>
    <dbReference type="NCBI Taxonomy" id="180170"/>
    <lineage>
        <taxon>Viruses</taxon>
        <taxon>Varidnaviria</taxon>
        <taxon>Bamfordvirae</taxon>
        <taxon>Nucleocytoviricota</taxon>
        <taxon>Megaviricetes</taxon>
        <taxon>Pimascovirales</taxon>
        <taxon>Pimascovirales incertae sedis</taxon>
        <taxon>Iridoviridae</taxon>
        <taxon>Alphairidovirinae</taxon>
        <taxon>Megalocytivirus</taxon>
        <taxon>Megalocytivirus pagrus1</taxon>
    </lineage>
</organism>
<name>A0A140G0I3_ISKNV</name>
<reference evidence="5" key="6">
    <citation type="submission" date="2021-02" db="EMBL/GenBank/DDBJ databases">
        <authorList>
            <person name="Fusianto C.K."/>
            <person name="Hick P.M."/>
            <person name="Murwantoko M."/>
            <person name="Herlambang A."/>
            <person name="Whittington R.J."/>
            <person name="Becker J.A."/>
        </authorList>
    </citation>
    <scope>NUCLEOTIDE SEQUENCE</scope>
    <source>
        <strain evidence="5">Bali/ Hybrid-grouper/2016/SVC-18-072</strain>
        <strain evidence="4">Bali/Hybrid-grouper/2016/SVC-18-009</strain>
    </source>
</reference>
<dbReference type="Proteomes" id="UP000693957">
    <property type="component" value="Segment"/>
</dbReference>
<sequence>MPQCVSYVVVAHTDSHLCLGSYVPSPGCTVARSRRWCLSPLLKRRYGTPCCPSAHMARCTLWTGQSLTL</sequence>
<dbReference type="RefSeq" id="NP_612226.1">
    <property type="nucleotide sequence ID" value="NC_003494.1"/>
</dbReference>
<gene>
    <name evidence="2" type="primary">ORF5</name>
    <name evidence="4" type="synonym">5</name>
</gene>
<organismHost>
    <name type="scientific">Siniperca chuatsi</name>
    <name type="common">Mandarin fish</name>
    <dbReference type="NCBI Taxonomy" id="119488"/>
</organismHost>
<evidence type="ECO:0000313" key="3">
    <source>
        <dbReference type="EMBL" id="QPO16373.1"/>
    </source>
</evidence>
<accession>A0A140G0I3</accession>
<evidence type="ECO:0000313" key="7">
    <source>
        <dbReference type="Proteomes" id="UP000595028"/>
    </source>
</evidence>
<dbReference type="EMBL" id="MW464172">
    <property type="protein sequence ID" value="QXE50698.1"/>
    <property type="molecule type" value="Genomic_DNA"/>
</dbReference>
<reference evidence="6" key="1">
    <citation type="submission" date="2015-09" db="EMBL/GenBank/DDBJ databases">
        <authorList>
            <person name="Wen C.-M."/>
            <person name="Hong J.-R."/>
        </authorList>
    </citation>
    <scope>NUCLEOTIDE SEQUENCE [LARGE SCALE GENOMIC DNA]</scope>
</reference>
<dbReference type="KEGG" id="vg:935365"/>
<evidence type="ECO:0000313" key="5">
    <source>
        <dbReference type="EMBL" id="QXE50820.1"/>
    </source>
</evidence>
<protein>
    <submittedName>
        <fullName evidence="4">ORF005</fullName>
    </submittedName>
    <submittedName>
        <fullName evidence="1">ORF006R</fullName>
    </submittedName>
</protein>
<dbReference type="Proteomes" id="UP000152407">
    <property type="component" value="Segment"/>
</dbReference>
<reference evidence="7" key="4">
    <citation type="submission" date="2020-11" db="EMBL/GenBank/DDBJ databases">
        <title>Complete Genome Sequences of Infectious Spleen and Kidney Necrosis Virus Isolated from Farmed Albino Rainbow Sharks Epalzeorhynchos frenatus in the United States.</title>
        <authorList>
            <person name="Koda S.A."/>
            <person name="Subramaniam K."/>
            <person name="Pouder D.B."/>
            <person name="Yanong R.P."/>
            <person name="Frasca S.Jr."/>
            <person name="Popov V.L."/>
            <person name="Waltzek T.B."/>
        </authorList>
    </citation>
    <scope>NUCLEOTIDE SEQUENCE [LARGE SCALE GENOMIC DNA]</scope>
</reference>
<dbReference type="Proteomes" id="UP000595028">
    <property type="component" value="Segment"/>
</dbReference>
<dbReference type="Proteomes" id="UP000693973">
    <property type="component" value="Segment"/>
</dbReference>
<dbReference type="EMBL" id="MW273353">
    <property type="protein sequence ID" value="QPO16253.1"/>
    <property type="molecule type" value="Genomic_DNA"/>
</dbReference>
<reference evidence="1" key="2">
    <citation type="submission" date="2015-09" db="EMBL/GenBank/DDBJ databases">
        <authorList>
            <person name="Jackson K.R."/>
            <person name="Lunt B.L."/>
            <person name="Fisher J.N.B."/>
            <person name="Gardner A.V."/>
            <person name="Bailey M.E."/>
            <person name="Deus L.M."/>
            <person name="Earl A.S."/>
            <person name="Gibby P.D."/>
            <person name="Hartmann K.A."/>
            <person name="Liu J.E."/>
            <person name="Manci A.M."/>
            <person name="Nielsen D.A."/>
            <person name="Solomon M.B."/>
            <person name="Breakwell D.P."/>
            <person name="Burnett S.H."/>
            <person name="Grose J.H."/>
        </authorList>
    </citation>
    <scope>NUCLEOTIDE SEQUENCE [LARGE SCALE GENOMIC DNA]</scope>
    <source>
        <strain evidence="1">RSIV-Ku</strain>
    </source>
</reference>
<reference evidence="4" key="5">
    <citation type="journal article" date="2021" name="Aquac Rep">
        <title>Outbreak investigation attributes Infectious spleen and kidney necrosis virus as a necessary cause of a mortality epidemic in farmed grouper (Epinephelus spp.) in Bali, Indonesia.</title>
        <authorList>
            <person name="Fusianto C."/>
            <person name="Hick P.M."/>
            <person name="Murwantoko"/>
            <person name="Herlambang A."/>
            <person name="Whittington R.J."/>
            <person name="Becker J.A."/>
        </authorList>
    </citation>
    <scope>NUCLEOTIDE SEQUENCE</scope>
    <source>
        <strain evidence="5">Bali/ Hybrid-grouper/2016/SVC-18-072</strain>
        <strain evidence="4">Bali/Hybrid-grouper/2016/SVC-18-009</strain>
    </source>
</reference>
<reference evidence="2" key="3">
    <citation type="submission" date="2020-11" db="EMBL/GenBank/DDBJ databases">
        <title>Complete Genome Sequences of Infectious Spleen and Kidney Necrosis Virus Isolated from Farmed Albino Rainbow Sharks Epalzeorhynchos frenatus in the United States.</title>
        <authorList>
            <person name="Koda S.A."/>
            <person name="Subramaniam K."/>
            <person name="Pouder D.B."/>
            <person name="Yanong R.P."/>
            <person name="Frasca S. Jr"/>
            <person name="Popov V.L."/>
            <person name="Waltzek T.B."/>
        </authorList>
    </citation>
    <scope>NUCLEOTIDE SEQUENCE</scope>
    <source>
        <strain evidence="2">EFIV-2018</strain>
        <strain evidence="3">EFIV-2019</strain>
    </source>
</reference>
<dbReference type="EMBL" id="MW557381">
    <property type="protein sequence ID" value="QXE50820.1"/>
    <property type="molecule type" value="Genomic_DNA"/>
</dbReference>
<evidence type="ECO:0000313" key="1">
    <source>
        <dbReference type="EMBL" id="AMM04416.1"/>
    </source>
</evidence>
<evidence type="ECO:0000313" key="4">
    <source>
        <dbReference type="EMBL" id="QXE50698.1"/>
    </source>
</evidence>
<dbReference type="EMBL" id="KT781098">
    <property type="protein sequence ID" value="AMM04416.1"/>
    <property type="molecule type" value="Genomic_DNA"/>
</dbReference>
<evidence type="ECO:0000313" key="6">
    <source>
        <dbReference type="Proteomes" id="UP000152407"/>
    </source>
</evidence>
<dbReference type="EMBL" id="MW273354">
    <property type="protein sequence ID" value="QPO16373.1"/>
    <property type="molecule type" value="Genomic_DNA"/>
</dbReference>